<protein>
    <submittedName>
        <fullName evidence="2">13027_t:CDS:1</fullName>
    </submittedName>
</protein>
<dbReference type="EMBL" id="CAJVQB010040090">
    <property type="protein sequence ID" value="CAG8828041.1"/>
    <property type="molecule type" value="Genomic_DNA"/>
</dbReference>
<keyword evidence="1" id="KW-0732">Signal</keyword>
<organism evidence="2 3">
    <name type="scientific">Gigaspora margarita</name>
    <dbReference type="NCBI Taxonomy" id="4874"/>
    <lineage>
        <taxon>Eukaryota</taxon>
        <taxon>Fungi</taxon>
        <taxon>Fungi incertae sedis</taxon>
        <taxon>Mucoromycota</taxon>
        <taxon>Glomeromycotina</taxon>
        <taxon>Glomeromycetes</taxon>
        <taxon>Diversisporales</taxon>
        <taxon>Gigasporaceae</taxon>
        <taxon>Gigaspora</taxon>
    </lineage>
</organism>
<evidence type="ECO:0000256" key="1">
    <source>
        <dbReference type="SAM" id="SignalP"/>
    </source>
</evidence>
<dbReference type="Proteomes" id="UP000789901">
    <property type="component" value="Unassembled WGS sequence"/>
</dbReference>
<feature type="chain" id="PRO_5047086315" evidence="1">
    <location>
        <begin position="21"/>
        <end position="71"/>
    </location>
</feature>
<accession>A0ABN7WD67</accession>
<proteinExistence type="predicted"/>
<sequence>MKLQSISLIAAICLVATAAASPIPKEEKRVAKPHNGKQLSYSPFVISYYKSFKAMSKNYFCYLLDKRAPKH</sequence>
<evidence type="ECO:0000313" key="2">
    <source>
        <dbReference type="EMBL" id="CAG8828041.1"/>
    </source>
</evidence>
<reference evidence="2 3" key="1">
    <citation type="submission" date="2021-06" db="EMBL/GenBank/DDBJ databases">
        <authorList>
            <person name="Kallberg Y."/>
            <person name="Tangrot J."/>
            <person name="Rosling A."/>
        </authorList>
    </citation>
    <scope>NUCLEOTIDE SEQUENCE [LARGE SCALE GENOMIC DNA]</scope>
    <source>
        <strain evidence="2 3">120-4 pot B 10/14</strain>
    </source>
</reference>
<feature type="non-terminal residue" evidence="2">
    <location>
        <position position="71"/>
    </location>
</feature>
<gene>
    <name evidence="2" type="ORF">GMARGA_LOCUS29587</name>
</gene>
<evidence type="ECO:0000313" key="3">
    <source>
        <dbReference type="Proteomes" id="UP000789901"/>
    </source>
</evidence>
<comment type="caution">
    <text evidence="2">The sequence shown here is derived from an EMBL/GenBank/DDBJ whole genome shotgun (WGS) entry which is preliminary data.</text>
</comment>
<name>A0ABN7WD67_GIGMA</name>
<keyword evidence="3" id="KW-1185">Reference proteome</keyword>
<feature type="signal peptide" evidence="1">
    <location>
        <begin position="1"/>
        <end position="20"/>
    </location>
</feature>